<keyword evidence="1" id="KW-0119">Carbohydrate metabolism</keyword>
<accession>A0AAE9Y9G0</accession>
<evidence type="ECO:0000313" key="4">
    <source>
        <dbReference type="EMBL" id="WCO68236.1"/>
    </source>
</evidence>
<dbReference type="PIRSF" id="PIRSF021497">
    <property type="entry name" value="Sulphotransferase_Stf0"/>
    <property type="match status" value="1"/>
</dbReference>
<dbReference type="RefSeq" id="WP_272737753.1">
    <property type="nucleotide sequence ID" value="NZ_CP116942.1"/>
</dbReference>
<evidence type="ECO:0000256" key="2">
    <source>
        <dbReference type="PIRSR" id="PIRSR021497-1"/>
    </source>
</evidence>
<evidence type="ECO:0000256" key="1">
    <source>
        <dbReference type="PIRNR" id="PIRNR021497"/>
    </source>
</evidence>
<keyword evidence="5" id="KW-1185">Reference proteome</keyword>
<reference evidence="4" key="1">
    <citation type="submission" date="2023-01" db="EMBL/GenBank/DDBJ databases">
        <title>The diversity of Class Acidimicrobiia in South China Sea sediment environments and the proposal of Iamia marina sp. nov., a novel species of the genus Iamia.</title>
        <authorList>
            <person name="He Y."/>
            <person name="Tian X."/>
        </authorList>
    </citation>
    <scope>NUCLEOTIDE SEQUENCE</scope>
    <source>
        <strain evidence="4">DSM 19957</strain>
    </source>
</reference>
<dbReference type="GO" id="GO:0016740">
    <property type="term" value="F:transferase activity"/>
    <property type="evidence" value="ECO:0007669"/>
    <property type="project" value="UniProtKB-UniRule"/>
</dbReference>
<dbReference type="InterPro" id="IPR024628">
    <property type="entry name" value="Sulfotransferase_Stf0_dom"/>
</dbReference>
<dbReference type="Gene3D" id="3.40.50.300">
    <property type="entry name" value="P-loop containing nucleotide triphosphate hydrolases"/>
    <property type="match status" value="1"/>
</dbReference>
<dbReference type="AlphaFoldDB" id="A0AAE9Y9G0"/>
<dbReference type="KEGG" id="ima:PO878_05785"/>
<feature type="domain" description="Sulphotransferase Stf0" evidence="3">
    <location>
        <begin position="17"/>
        <end position="240"/>
    </location>
</feature>
<name>A0AAE9Y9G0_9ACTN</name>
<proteinExistence type="inferred from homology"/>
<evidence type="ECO:0000313" key="5">
    <source>
        <dbReference type="Proteomes" id="UP001216390"/>
    </source>
</evidence>
<dbReference type="InterPro" id="IPR027417">
    <property type="entry name" value="P-loop_NTPase"/>
</dbReference>
<dbReference type="Pfam" id="PF09037">
    <property type="entry name" value="Sulphotransf"/>
    <property type="match status" value="1"/>
</dbReference>
<gene>
    <name evidence="4" type="ORF">PO878_05785</name>
</gene>
<dbReference type="InterPro" id="IPR015124">
    <property type="entry name" value="Stf0"/>
</dbReference>
<dbReference type="EMBL" id="CP116942">
    <property type="protein sequence ID" value="WCO68236.1"/>
    <property type="molecule type" value="Genomic_DNA"/>
</dbReference>
<comment type="pathway">
    <text evidence="1">Glycolipid metabolism.</text>
</comment>
<dbReference type="Proteomes" id="UP001216390">
    <property type="component" value="Chromosome"/>
</dbReference>
<comment type="catalytic activity">
    <reaction evidence="1">
        <text>alpha,alpha-trehalose + 3'-phosphoadenylyl sulfate = 2-O-sulfo-alpha,alpha-trehalose + adenosine 3',5'-bisphosphate + H(+)</text>
        <dbReference type="Rhea" id="RHEA:41608"/>
        <dbReference type="ChEBI" id="CHEBI:15378"/>
        <dbReference type="ChEBI" id="CHEBI:16551"/>
        <dbReference type="ChEBI" id="CHEBI:58339"/>
        <dbReference type="ChEBI" id="CHEBI:58343"/>
        <dbReference type="ChEBI" id="CHEBI:60091"/>
        <dbReference type="EC" id="2.8.2.37"/>
    </reaction>
</comment>
<organism evidence="4 5">
    <name type="scientific">Iamia majanohamensis</name>
    <dbReference type="NCBI Taxonomy" id="467976"/>
    <lineage>
        <taxon>Bacteria</taxon>
        <taxon>Bacillati</taxon>
        <taxon>Actinomycetota</taxon>
        <taxon>Acidimicrobiia</taxon>
        <taxon>Acidimicrobiales</taxon>
        <taxon>Iamiaceae</taxon>
        <taxon>Iamia</taxon>
    </lineage>
</organism>
<comment type="similarity">
    <text evidence="1">Belongs to the Stf0 sulfotransferase family.</text>
</comment>
<evidence type="ECO:0000259" key="3">
    <source>
        <dbReference type="Pfam" id="PF09037"/>
    </source>
</evidence>
<feature type="active site" description="Proton acceptor" evidence="2">
    <location>
        <position position="45"/>
    </location>
</feature>
<dbReference type="SUPFAM" id="SSF52540">
    <property type="entry name" value="P-loop containing nucleoside triphosphate hydrolases"/>
    <property type="match status" value="1"/>
</dbReference>
<sequence length="256" mass="27270">MPELRRAGTTYPPSRSLVLCAAPRTGSTLLCELLTGTDVLGYPKEPFAPASLAACAEAWGTPEPDVDPGAYLRAALRNGTSPDGTFATKIMWEHLDELRRWGARQSRAEVLSLFPRPHALLVTRRDKVAAAVSWVRARSTGTWSRSPGGRNPRPPTLDLDGITAAHRAQHAAEESWRALLAELPTVPTATLVYEDVAADHAAAVATAAGLLGREVAGPPPRPTLTMQRDRWTTEVVARWTAATGGCATCAVPAASP</sequence>
<protein>
    <recommendedName>
        <fullName evidence="1">Trehalose 2-sulfotransferase</fullName>
    </recommendedName>
</protein>
<comment type="function">
    <text evidence="1">Catalyzes the sulfuryl group transfer from 3'-phosphoadenosine-5'-phosphosulfate (PAPS) to trehalose, leading to trehalose-2-sulfate (T2S).</text>
</comment>
<keyword evidence="1" id="KW-0808">Transferase</keyword>